<evidence type="ECO:0000256" key="1">
    <source>
        <dbReference type="ARBA" id="ARBA00005125"/>
    </source>
</evidence>
<proteinExistence type="inferred from homology"/>
<dbReference type="OrthoDB" id="7305551at2"/>
<dbReference type="PANTHER" id="PTHR43000">
    <property type="entry name" value="DTDP-D-GLUCOSE 4,6-DEHYDRATASE-RELATED"/>
    <property type="match status" value="1"/>
</dbReference>
<name>A0A0C2U8C9_PARME</name>
<comment type="pathway">
    <text evidence="1">Bacterial outer membrane biogenesis; LPS O-antigen biosynthesis.</text>
</comment>
<dbReference type="EMBL" id="JXSL01000030">
    <property type="protein sequence ID" value="KIL97757.1"/>
    <property type="molecule type" value="Genomic_DNA"/>
</dbReference>
<evidence type="ECO:0000313" key="5">
    <source>
        <dbReference type="Proteomes" id="UP000031971"/>
    </source>
</evidence>
<comment type="similarity">
    <text evidence="2">Belongs to the NAD(P)-dependent epimerase/dehydratase family.</text>
</comment>
<comment type="caution">
    <text evidence="4">The sequence shown here is derived from an EMBL/GenBank/DDBJ whole genome shotgun (WGS) entry which is preliminary data.</text>
</comment>
<keyword evidence="5" id="KW-1185">Reference proteome</keyword>
<dbReference type="Pfam" id="PF01370">
    <property type="entry name" value="Epimerase"/>
    <property type="match status" value="1"/>
</dbReference>
<dbReference type="STRING" id="272627.CCC_00818"/>
<feature type="domain" description="Ketoreductase" evidence="3">
    <location>
        <begin position="3"/>
        <end position="166"/>
    </location>
</feature>
<evidence type="ECO:0000256" key="2">
    <source>
        <dbReference type="ARBA" id="ARBA00007637"/>
    </source>
</evidence>
<evidence type="ECO:0000259" key="3">
    <source>
        <dbReference type="SMART" id="SM00822"/>
    </source>
</evidence>
<dbReference type="Gene3D" id="3.40.50.720">
    <property type="entry name" value="NAD(P)-binding Rossmann-like Domain"/>
    <property type="match status" value="1"/>
</dbReference>
<dbReference type="Proteomes" id="UP000031971">
    <property type="component" value="Unassembled WGS sequence"/>
</dbReference>
<dbReference type="InterPro" id="IPR057326">
    <property type="entry name" value="KR_dom"/>
</dbReference>
<reference evidence="4 5" key="1">
    <citation type="submission" date="2015-01" db="EMBL/GenBank/DDBJ databases">
        <title>Genome Sequence of Magnetospirillum magnetotacticum Strain MS-1.</title>
        <authorList>
            <person name="Marinov G.K."/>
            <person name="Smalley M.D."/>
            <person name="DeSalvo G."/>
        </authorList>
    </citation>
    <scope>NUCLEOTIDE SEQUENCE [LARGE SCALE GENOMIC DNA]</scope>
    <source>
        <strain evidence="4 5">MS-1</strain>
    </source>
</reference>
<dbReference type="InterPro" id="IPR036291">
    <property type="entry name" value="NAD(P)-bd_dom_sf"/>
</dbReference>
<gene>
    <name evidence="4" type="ORF">CCC_00818</name>
</gene>
<dbReference type="RefSeq" id="WP_041042080.1">
    <property type="nucleotide sequence ID" value="NZ_JXSL01000030.1"/>
</dbReference>
<protein>
    <submittedName>
        <fullName evidence="4">UDP-glucose 4-epimerase</fullName>
    </submittedName>
</protein>
<dbReference type="AlphaFoldDB" id="A0A0C2U8C9"/>
<dbReference type="SMART" id="SM00822">
    <property type="entry name" value="PKS_KR"/>
    <property type="match status" value="1"/>
</dbReference>
<dbReference type="SUPFAM" id="SSF51735">
    <property type="entry name" value="NAD(P)-binding Rossmann-fold domains"/>
    <property type="match status" value="1"/>
</dbReference>
<organism evidence="4 5">
    <name type="scientific">Paramagnetospirillum magnetotacticum MS-1</name>
    <dbReference type="NCBI Taxonomy" id="272627"/>
    <lineage>
        <taxon>Bacteria</taxon>
        <taxon>Pseudomonadati</taxon>
        <taxon>Pseudomonadota</taxon>
        <taxon>Alphaproteobacteria</taxon>
        <taxon>Rhodospirillales</taxon>
        <taxon>Magnetospirillaceae</taxon>
        <taxon>Paramagnetospirillum</taxon>
    </lineage>
</organism>
<accession>A0A0C2U8C9</accession>
<dbReference type="InterPro" id="IPR001509">
    <property type="entry name" value="Epimerase_deHydtase"/>
</dbReference>
<evidence type="ECO:0000313" key="4">
    <source>
        <dbReference type="EMBL" id="KIL97757.1"/>
    </source>
</evidence>
<sequence length="313" mass="33927">MTKSFLLTGGAGHLGSLLARRLADQGHRVFSLVRRGGHALRLEDLGDRITRLEADVSDAASLKAAVEAARPDVVFHLSSSVFNPPPTLATHLSTNVSGAANLIEALEALPRTQIIYASTAAIYGNANRAPEDQAPAPATWLGASKASASLLFAAHARMTGRPITEFRIYTPFGPWERITRLIPQIIFSALDGKPIRTTEGRQTRDYLYADDLIDLLELAVDKPRDGWRAYNAGAGEGVPVRTIVSTVLELMGNPVEGLFGAIPTRPDEIMEMTADISRAKAEFGWQPTTSLREGLTRTVGWFTTNADLARRLT</sequence>